<comment type="caution">
    <text evidence="1">The sequence shown here is derived from an EMBL/GenBank/DDBJ whole genome shotgun (WGS) entry which is preliminary data.</text>
</comment>
<gene>
    <name evidence="1" type="ORF">ANN_03473</name>
</gene>
<accession>A0ABQ8TZ20</accession>
<protein>
    <submittedName>
        <fullName evidence="1">Uncharacterized protein</fullName>
    </submittedName>
</protein>
<dbReference type="Proteomes" id="UP001148838">
    <property type="component" value="Unassembled WGS sequence"/>
</dbReference>
<reference evidence="1 2" key="1">
    <citation type="journal article" date="2022" name="Allergy">
        <title>Genome assembly and annotation of Periplaneta americana reveal a comprehensive cockroach allergen profile.</title>
        <authorList>
            <person name="Wang L."/>
            <person name="Xiong Q."/>
            <person name="Saelim N."/>
            <person name="Wang L."/>
            <person name="Nong W."/>
            <person name="Wan A.T."/>
            <person name="Shi M."/>
            <person name="Liu X."/>
            <person name="Cao Q."/>
            <person name="Hui J.H.L."/>
            <person name="Sookrung N."/>
            <person name="Leung T.F."/>
            <person name="Tungtrongchitr A."/>
            <person name="Tsui S.K.W."/>
        </authorList>
    </citation>
    <scope>NUCLEOTIDE SEQUENCE [LARGE SCALE GENOMIC DNA]</scope>
    <source>
        <strain evidence="1">PWHHKU_190912</strain>
    </source>
</reference>
<evidence type="ECO:0000313" key="2">
    <source>
        <dbReference type="Proteomes" id="UP001148838"/>
    </source>
</evidence>
<sequence length="545" mass="62855">MRVRHSTEFKRAIELHCSTLAPSLRKYLKSVVTRYKSVLKEVGNSLRYYKTCFAIMYGRPKLKMRAPFKRFDEANISEIEFKSRFQRFNHILRIDSNDSFTILPVCDSNYSFESSTSSRFFLVCDSNDSFEPSTSSRFFLVCDSNDSSTNDLSSHSCHYRRYRTYRYVLFRMNAVLARQLLCLIGYTPLRKAEIGSTRRVDILAYNADTKQGIIVDPTICFEVECHQPAEVHLEKKSTSEPTVNYFKLKYALIHVEPLPFVESSYLKSVNEALRIWNRICSDTFVLKLLLSRDESVCCTKFSESERKCCGLADSGAAGYCRRRLTTVRNSWNENTVRSRLLLSHRQYMETQDEFDGAGEEAVRQSKIIHYMPKNFVTTGYTLSNKAEIKGIKYSDVVEMNKKKQMVQVPNTEDFETVIIYGISKNIHGNLTNRNKMYQGYILNDLESQNMNCVVDESGDKDTKTNSWTIESRAISRCKNLDKMEIVGASDVIEYDVETNVEGDLLYPDPVDPLFPTPFSYFTVKGMEKVSVNTVKGRLHPVAQYF</sequence>
<organism evidence="1 2">
    <name type="scientific">Periplaneta americana</name>
    <name type="common">American cockroach</name>
    <name type="synonym">Blatta americana</name>
    <dbReference type="NCBI Taxonomy" id="6978"/>
    <lineage>
        <taxon>Eukaryota</taxon>
        <taxon>Metazoa</taxon>
        <taxon>Ecdysozoa</taxon>
        <taxon>Arthropoda</taxon>
        <taxon>Hexapoda</taxon>
        <taxon>Insecta</taxon>
        <taxon>Pterygota</taxon>
        <taxon>Neoptera</taxon>
        <taxon>Polyneoptera</taxon>
        <taxon>Dictyoptera</taxon>
        <taxon>Blattodea</taxon>
        <taxon>Blattoidea</taxon>
        <taxon>Blattidae</taxon>
        <taxon>Blattinae</taxon>
        <taxon>Periplaneta</taxon>
    </lineage>
</organism>
<keyword evidence="2" id="KW-1185">Reference proteome</keyword>
<evidence type="ECO:0000313" key="1">
    <source>
        <dbReference type="EMBL" id="KAJ4451989.1"/>
    </source>
</evidence>
<dbReference type="EMBL" id="JAJSOF020000001">
    <property type="protein sequence ID" value="KAJ4451989.1"/>
    <property type="molecule type" value="Genomic_DNA"/>
</dbReference>
<name>A0ABQ8TZ20_PERAM</name>
<proteinExistence type="predicted"/>